<reference evidence="1 2" key="1">
    <citation type="submission" date="2015-06" db="EMBL/GenBank/DDBJ databases">
        <title>Draft genome sequence of an Antarctic Pseudomonas sp. strain KG01 with full potential for biotechnological applications.</title>
        <authorList>
            <person name="Pavlov M.S."/>
            <person name="Lira F."/>
            <person name="Martinez J.L."/>
            <person name="Marshall S.H."/>
        </authorList>
    </citation>
    <scope>NUCLEOTIDE SEQUENCE [LARGE SCALE GENOMIC DNA]</scope>
    <source>
        <strain evidence="1 2">KG01</strain>
    </source>
</reference>
<name>A0A0J8FTJ5_9PSED</name>
<sequence>MAEIAIFEDDAFSVSSLTAAINDQEYLPGRISSLGLFREEGISTLTVQIEKDGDTLALVPAGERGTSGLVVGGTKRTLIPFNTVHLPERFTIKADEIQGIRAFGTRSELQAVQDVVNKRLAKARRQLDATHEFQRMGALNGQILDADGKTSLLDIYKVFGVTRKKLPMGLGNPETELRVRAGEALDMQEEALGSITSTGSRAFCGKNFWNKLIVHRSVKETYLNTMQAASLRGDARESFEFGGIVWERYRGKVAGVSFVHDDKALLIPEGVPDLYISSFAPADYMETVNTQGIPYYSKIEPLPFNKGVAGEAQSNPLHLCTRPLAQILLEL</sequence>
<organism evidence="1 2">
    <name type="scientific">Pseudomonas fildesensis</name>
    <dbReference type="NCBI Taxonomy" id="1674920"/>
    <lineage>
        <taxon>Bacteria</taxon>
        <taxon>Pseudomonadati</taxon>
        <taxon>Pseudomonadota</taxon>
        <taxon>Gammaproteobacteria</taxon>
        <taxon>Pseudomonadales</taxon>
        <taxon>Pseudomonadaceae</taxon>
        <taxon>Pseudomonas</taxon>
    </lineage>
</organism>
<dbReference type="OrthoDB" id="6388191at2"/>
<comment type="caution">
    <text evidence="1">The sequence shown here is derived from an EMBL/GenBank/DDBJ whole genome shotgun (WGS) entry which is preliminary data.</text>
</comment>
<keyword evidence="2" id="KW-1185">Reference proteome</keyword>
<dbReference type="InterPro" id="IPR005564">
    <property type="entry name" value="Major_capsid_GpE"/>
</dbReference>
<evidence type="ECO:0000313" key="1">
    <source>
        <dbReference type="EMBL" id="KMT53567.1"/>
    </source>
</evidence>
<accession>A0A0J8FTJ5</accession>
<gene>
    <name evidence="1" type="ORF">ACR52_21220</name>
</gene>
<dbReference type="AlphaFoldDB" id="A0A0J8FTJ5"/>
<dbReference type="PATRIC" id="fig|1674920.3.peg.2650"/>
<evidence type="ECO:0000313" key="2">
    <source>
        <dbReference type="Proteomes" id="UP000037551"/>
    </source>
</evidence>
<protein>
    <submittedName>
        <fullName evidence="1">Elements of external origin</fullName>
    </submittedName>
</protein>
<dbReference type="Proteomes" id="UP000037551">
    <property type="component" value="Unassembled WGS sequence"/>
</dbReference>
<dbReference type="Pfam" id="PF03864">
    <property type="entry name" value="Phage_cap_E"/>
    <property type="match status" value="1"/>
</dbReference>
<proteinExistence type="predicted"/>
<dbReference type="EMBL" id="LFMW01000014">
    <property type="protein sequence ID" value="KMT53567.1"/>
    <property type="molecule type" value="Genomic_DNA"/>
</dbReference>
<dbReference type="STRING" id="1674920.ACR52_21220"/>
<dbReference type="RefSeq" id="WP_048729090.1">
    <property type="nucleotide sequence ID" value="NZ_LFMW01000014.1"/>
</dbReference>